<dbReference type="EMBL" id="JACHXO010000001">
    <property type="protein sequence ID" value="MBB3193684.1"/>
    <property type="molecule type" value="Genomic_DNA"/>
</dbReference>
<proteinExistence type="predicted"/>
<dbReference type="RefSeq" id="WP_088448756.1">
    <property type="nucleotide sequence ID" value="NZ_JACHXO010000001.1"/>
</dbReference>
<dbReference type="InterPro" id="IPR011990">
    <property type="entry name" value="TPR-like_helical_dom_sf"/>
</dbReference>
<organism evidence="2 3">
    <name type="scientific">Roseateles terrae</name>
    <dbReference type="NCBI Taxonomy" id="431060"/>
    <lineage>
        <taxon>Bacteria</taxon>
        <taxon>Pseudomonadati</taxon>
        <taxon>Pseudomonadota</taxon>
        <taxon>Betaproteobacteria</taxon>
        <taxon>Burkholderiales</taxon>
        <taxon>Sphaerotilaceae</taxon>
        <taxon>Roseateles</taxon>
    </lineage>
</organism>
<name>A0ABR6GNJ8_9BURK</name>
<evidence type="ECO:0000313" key="3">
    <source>
        <dbReference type="Proteomes" id="UP000574369"/>
    </source>
</evidence>
<dbReference type="Pfam" id="PF09613">
    <property type="entry name" value="HrpB1_HrpK"/>
    <property type="match status" value="1"/>
</dbReference>
<comment type="caution">
    <text evidence="2">The sequence shown here is derived from an EMBL/GenBank/DDBJ whole genome shotgun (WGS) entry which is preliminary data.</text>
</comment>
<dbReference type="SUPFAM" id="SSF48452">
    <property type="entry name" value="TPR-like"/>
    <property type="match status" value="1"/>
</dbReference>
<dbReference type="Proteomes" id="UP000574369">
    <property type="component" value="Unassembled WGS sequence"/>
</dbReference>
<gene>
    <name evidence="2" type="ORF">FHS28_001049</name>
</gene>
<protein>
    <submittedName>
        <fullName evidence="2">Type III secretion protein HrpB1</fullName>
    </submittedName>
</protein>
<keyword evidence="3" id="KW-1185">Reference proteome</keyword>
<feature type="compositionally biased region" description="Basic and acidic residues" evidence="1">
    <location>
        <begin position="125"/>
        <end position="140"/>
    </location>
</feature>
<evidence type="ECO:0000313" key="2">
    <source>
        <dbReference type="EMBL" id="MBB3193684.1"/>
    </source>
</evidence>
<feature type="region of interest" description="Disordered" evidence="1">
    <location>
        <begin position="125"/>
        <end position="153"/>
    </location>
</feature>
<feature type="compositionally biased region" description="Low complexity" evidence="1">
    <location>
        <begin position="141"/>
        <end position="153"/>
    </location>
</feature>
<evidence type="ECO:0000256" key="1">
    <source>
        <dbReference type="SAM" id="MobiDB-lite"/>
    </source>
</evidence>
<dbReference type="Gene3D" id="1.25.40.10">
    <property type="entry name" value="Tetratricopeptide repeat domain"/>
    <property type="match status" value="1"/>
</dbReference>
<dbReference type="InterPro" id="IPR013394">
    <property type="entry name" value="T3SS_HrpB1/HrpK"/>
</dbReference>
<accession>A0ABR6GNJ8</accession>
<reference evidence="2 3" key="1">
    <citation type="submission" date="2020-08" db="EMBL/GenBank/DDBJ databases">
        <title>Genomic Encyclopedia of Type Strains, Phase III (KMG-III): the genomes of soil and plant-associated and newly described type strains.</title>
        <authorList>
            <person name="Whitman W."/>
        </authorList>
    </citation>
    <scope>NUCLEOTIDE SEQUENCE [LARGE SCALE GENOMIC DNA]</scope>
    <source>
        <strain evidence="2 3">CECT 7247</strain>
    </source>
</reference>
<sequence>MIDSSLQRKDFVSGLVGLVSLAVDRERLDDADTLLAAVRQLRPKVAQLDFFEAWIAMKRGHWLDAMRTLRGLDATAPEWAMAKAFLAYCQFATGDQAWRATAEDVLQSATHPEALDMARTLLHPEEAERESAEQEADKHAGTSGSTAPSASPAVMPLSIDLSQMAYMRA</sequence>